<organism evidence="1 2">
    <name type="scientific">Muricomes intestini</name>
    <dbReference type="NCBI Taxonomy" id="1796634"/>
    <lineage>
        <taxon>Bacteria</taxon>
        <taxon>Bacillati</taxon>
        <taxon>Bacillota</taxon>
        <taxon>Clostridia</taxon>
        <taxon>Lachnospirales</taxon>
        <taxon>Lachnospiraceae</taxon>
        <taxon>Muricomes</taxon>
    </lineage>
</organism>
<dbReference type="Gene3D" id="3.40.1620.10">
    <property type="entry name" value="YefM-like domain"/>
    <property type="match status" value="1"/>
</dbReference>
<proteinExistence type="predicted"/>
<gene>
    <name evidence="1" type="ORF">EDD59_14414</name>
</gene>
<dbReference type="Proteomes" id="UP000295726">
    <property type="component" value="Unassembled WGS sequence"/>
</dbReference>
<reference evidence="1 2" key="1">
    <citation type="submission" date="2019-03" db="EMBL/GenBank/DDBJ databases">
        <title>Genomic Encyclopedia of Type Strains, Phase IV (KMG-IV): sequencing the most valuable type-strain genomes for metagenomic binning, comparative biology and taxonomic classification.</title>
        <authorList>
            <person name="Goeker M."/>
        </authorList>
    </citation>
    <scope>NUCLEOTIDE SEQUENCE [LARGE SCALE GENOMIC DNA]</scope>
    <source>
        <strain evidence="1 2">DSM 29489</strain>
    </source>
</reference>
<dbReference type="AlphaFoldDB" id="A0A4R3K0L1"/>
<evidence type="ECO:0000313" key="2">
    <source>
        <dbReference type="Proteomes" id="UP000295726"/>
    </source>
</evidence>
<dbReference type="Pfam" id="PF12910">
    <property type="entry name" value="PHD_like"/>
    <property type="match status" value="1"/>
</dbReference>
<comment type="caution">
    <text evidence="1">The sequence shown here is derived from an EMBL/GenBank/DDBJ whole genome shotgun (WGS) entry which is preliminary data.</text>
</comment>
<evidence type="ECO:0000313" key="1">
    <source>
        <dbReference type="EMBL" id="TCS73684.1"/>
    </source>
</evidence>
<dbReference type="EMBL" id="SLZZ01000044">
    <property type="protein sequence ID" value="TCS73684.1"/>
    <property type="molecule type" value="Genomic_DNA"/>
</dbReference>
<dbReference type="OrthoDB" id="2374448at2"/>
<accession>A0A4R3K0L1</accession>
<dbReference type="Gene3D" id="3.30.160.620">
    <property type="match status" value="1"/>
</dbReference>
<protein>
    <submittedName>
        <fullName evidence="1">Antitoxin of RelE/RelB toxin-antitoxin system</fullName>
    </submittedName>
</protein>
<dbReference type="InterPro" id="IPR035424">
    <property type="entry name" value="Antitoxin_RelB"/>
</dbReference>
<sequence>MLMEKATTVRKEWSAVVDSVVHEKPKFIKRTRDKMWFSNFETMEEILKIYTFTAKKFIEDDGSVTLALNEIDLVENGTDEQAARLELGEAILQYSADYYADYELYTHAPNRKGHIPYIFKALIMDNAKEIGDSIECQDGKN</sequence>
<name>A0A4R3K0L1_9FIRM</name>
<keyword evidence="2" id="KW-1185">Reference proteome</keyword>
<dbReference type="RefSeq" id="WP_132384038.1">
    <property type="nucleotide sequence ID" value="NZ_DAIPCY010000056.1"/>
</dbReference>